<dbReference type="Pfam" id="PF00501">
    <property type="entry name" value="AMP-binding"/>
    <property type="match status" value="1"/>
</dbReference>
<reference evidence="8" key="1">
    <citation type="journal article" date="2014" name="Int. J. Syst. Evol. Microbiol.">
        <title>Complete genome sequence of Corynebacterium casei LMG S-19264T (=DSM 44701T), isolated from a smear-ripened cheese.</title>
        <authorList>
            <consortium name="US DOE Joint Genome Institute (JGI-PGF)"/>
            <person name="Walter F."/>
            <person name="Albersmeier A."/>
            <person name="Kalinowski J."/>
            <person name="Ruckert C."/>
        </authorList>
    </citation>
    <scope>NUCLEOTIDE SEQUENCE</scope>
    <source>
        <strain evidence="8">CGMCC 4.7679</strain>
    </source>
</reference>
<comment type="caution">
    <text evidence="8">The sequence shown here is derived from an EMBL/GenBank/DDBJ whole genome shotgun (WGS) entry which is preliminary data.</text>
</comment>
<sequence length="665" mass="71568">MTHDSTASAELLWSPPDGGAGSRLAEFAAWLGRRHGVSFGSYAELWQWSVDNLAAFWADVAEYFDVARGVAPEDALVDAAMPGAVWFPAVRVNFAERILAAHDDDQPALVARTESGAVVELTGADLRRQVGALAASLRRMGVGEGDRVAAYLPNTEHAVIAFLATASIGAVWTMCAPEFGVRSVLDRLAQTEPKVLIAADGYHFGGKLHDRTAAALQVLGELPTVRACIWVGRGESHPAPDVRDGVALHRWHDVIGGNEPLSCVSLPFDHPLWILFSSGTTGIPKGIVHGHGGMLLEQYKMLVLQNDLRPGDVFYWYTSTSWMMWNVVVSSMLTGATAVVYDGSPTYPDLDVQWAHAAQWGLTHLGTSAGYLTSCAARGLEPGREYDLSRVRFIGSTGSPLPAATAKWVYDAVGRHPQLVSSTGGTDVASGFFGGSPLLPVWAGELSGPMLGVAVASFDDDGKPVVGRDGELVITAPMPTMPLYFWNDPDGSRYRDAYFSTYPGVWRHGDWVEITERGTAIVSGRSDSTLNRGGVRMGTADVYAALTRIPQIADSMMIGVELDDGKYWMPLFVQLADGAELDDELRETISRVIADSASRRHVPDEILAVPGIPRTRTGKRIEVPVKRLFQGAAPEHVASAGSLDDPSLIDHYAAIAAARRTEVAQ</sequence>
<dbReference type="InterPro" id="IPR045851">
    <property type="entry name" value="AMP-bd_C_sf"/>
</dbReference>
<dbReference type="GO" id="GO:0005524">
    <property type="term" value="F:ATP binding"/>
    <property type="evidence" value="ECO:0007669"/>
    <property type="project" value="UniProtKB-KW"/>
</dbReference>
<evidence type="ECO:0000256" key="3">
    <source>
        <dbReference type="ARBA" id="ARBA00022741"/>
    </source>
</evidence>
<name>A0A8H9J2J5_9PSEU</name>
<dbReference type="InterPro" id="IPR032387">
    <property type="entry name" value="ACAS_N"/>
</dbReference>
<dbReference type="OrthoDB" id="9803968at2"/>
<evidence type="ECO:0000259" key="6">
    <source>
        <dbReference type="Pfam" id="PF13193"/>
    </source>
</evidence>
<keyword evidence="2" id="KW-0436">Ligase</keyword>
<dbReference type="GO" id="GO:0030729">
    <property type="term" value="F:acetoacetate-CoA ligase activity"/>
    <property type="evidence" value="ECO:0007669"/>
    <property type="project" value="InterPro"/>
</dbReference>
<dbReference type="Gene3D" id="3.40.50.12780">
    <property type="entry name" value="N-terminal domain of ligase-like"/>
    <property type="match status" value="1"/>
</dbReference>
<dbReference type="AlphaFoldDB" id="A0A8H9J2J5"/>
<feature type="domain" description="AMP-binding enzyme C-terminal" evidence="6">
    <location>
        <begin position="544"/>
        <end position="619"/>
    </location>
</feature>
<evidence type="ECO:0000313" key="9">
    <source>
        <dbReference type="Proteomes" id="UP000658656"/>
    </source>
</evidence>
<evidence type="ECO:0000256" key="4">
    <source>
        <dbReference type="ARBA" id="ARBA00022840"/>
    </source>
</evidence>
<evidence type="ECO:0000256" key="1">
    <source>
        <dbReference type="ARBA" id="ARBA00006432"/>
    </source>
</evidence>
<protein>
    <submittedName>
        <fullName evidence="8">Acetoacetyl-CoA synthetase</fullName>
    </submittedName>
</protein>
<dbReference type="NCBIfam" id="TIGR01217">
    <property type="entry name" value="ac_ac_CoA_syn"/>
    <property type="match status" value="1"/>
</dbReference>
<dbReference type="InterPro" id="IPR025110">
    <property type="entry name" value="AMP-bd_C"/>
</dbReference>
<dbReference type="InterPro" id="IPR000873">
    <property type="entry name" value="AMP-dep_synth/lig_dom"/>
</dbReference>
<evidence type="ECO:0000256" key="2">
    <source>
        <dbReference type="ARBA" id="ARBA00022598"/>
    </source>
</evidence>
<dbReference type="RefSeq" id="WP_145935993.1">
    <property type="nucleotide sequence ID" value="NZ_BNAV01000016.1"/>
</dbReference>
<keyword evidence="9" id="KW-1185">Reference proteome</keyword>
<dbReference type="PANTHER" id="PTHR42921:SF1">
    <property type="entry name" value="ACETOACETYL-COA SYNTHETASE"/>
    <property type="match status" value="1"/>
</dbReference>
<dbReference type="SUPFAM" id="SSF56801">
    <property type="entry name" value="Acetyl-CoA synthetase-like"/>
    <property type="match status" value="1"/>
</dbReference>
<dbReference type="InterPro" id="IPR042099">
    <property type="entry name" value="ANL_N_sf"/>
</dbReference>
<keyword evidence="3" id="KW-0547">Nucleotide-binding</keyword>
<organism evidence="8 9">
    <name type="scientific">Amycolatopsis bartoniae</name>
    <dbReference type="NCBI Taxonomy" id="941986"/>
    <lineage>
        <taxon>Bacteria</taxon>
        <taxon>Bacillati</taxon>
        <taxon>Actinomycetota</taxon>
        <taxon>Actinomycetes</taxon>
        <taxon>Pseudonocardiales</taxon>
        <taxon>Pseudonocardiaceae</taxon>
        <taxon>Amycolatopsis</taxon>
    </lineage>
</organism>
<dbReference type="Pfam" id="PF16177">
    <property type="entry name" value="ACAS_N"/>
    <property type="match status" value="1"/>
</dbReference>
<evidence type="ECO:0000259" key="5">
    <source>
        <dbReference type="Pfam" id="PF00501"/>
    </source>
</evidence>
<dbReference type="PANTHER" id="PTHR42921">
    <property type="entry name" value="ACETOACETYL-COA SYNTHETASE"/>
    <property type="match status" value="1"/>
</dbReference>
<dbReference type="NCBIfam" id="NF002937">
    <property type="entry name" value="PRK03584.1"/>
    <property type="match status" value="1"/>
</dbReference>
<proteinExistence type="inferred from homology"/>
<dbReference type="InterPro" id="IPR005914">
    <property type="entry name" value="Acac_CoA_synth"/>
</dbReference>
<accession>A0A8H9J2J5</accession>
<dbReference type="EMBL" id="BNAV01000016">
    <property type="protein sequence ID" value="GHF83489.1"/>
    <property type="molecule type" value="Genomic_DNA"/>
</dbReference>
<reference evidence="8" key="2">
    <citation type="submission" date="2020-09" db="EMBL/GenBank/DDBJ databases">
        <authorList>
            <person name="Sun Q."/>
            <person name="Zhou Y."/>
        </authorList>
    </citation>
    <scope>NUCLEOTIDE SEQUENCE</scope>
    <source>
        <strain evidence="8">CGMCC 4.7679</strain>
    </source>
</reference>
<feature type="domain" description="AMP-dependent synthetase/ligase" evidence="5">
    <location>
        <begin position="101"/>
        <end position="478"/>
    </location>
</feature>
<comment type="similarity">
    <text evidence="1">Belongs to the ATP-dependent AMP-binding enzyme family.</text>
</comment>
<feature type="domain" description="Acetyl-coenzyme A synthetase N-terminal" evidence="7">
    <location>
        <begin position="42"/>
        <end position="96"/>
    </location>
</feature>
<dbReference type="PROSITE" id="PS00455">
    <property type="entry name" value="AMP_BINDING"/>
    <property type="match status" value="1"/>
</dbReference>
<keyword evidence="4" id="KW-0067">ATP-binding</keyword>
<gene>
    <name evidence="8" type="ORF">GCM10017566_66940</name>
</gene>
<evidence type="ECO:0000259" key="7">
    <source>
        <dbReference type="Pfam" id="PF16177"/>
    </source>
</evidence>
<dbReference type="Pfam" id="PF13193">
    <property type="entry name" value="AMP-binding_C"/>
    <property type="match status" value="1"/>
</dbReference>
<dbReference type="InterPro" id="IPR020845">
    <property type="entry name" value="AMP-binding_CS"/>
</dbReference>
<dbReference type="GO" id="GO:0006629">
    <property type="term" value="P:lipid metabolic process"/>
    <property type="evidence" value="ECO:0007669"/>
    <property type="project" value="InterPro"/>
</dbReference>
<evidence type="ECO:0000313" key="8">
    <source>
        <dbReference type="EMBL" id="GHF83489.1"/>
    </source>
</evidence>
<dbReference type="Gene3D" id="3.30.300.30">
    <property type="match status" value="1"/>
</dbReference>
<dbReference type="Proteomes" id="UP000658656">
    <property type="component" value="Unassembled WGS sequence"/>
</dbReference>